<gene>
    <name evidence="1" type="ORF">B4923_05950</name>
</gene>
<name>A0A2U1TVU9_9GAMM</name>
<reference evidence="1 2" key="1">
    <citation type="submission" date="2018-04" db="EMBL/GenBank/DDBJ databases">
        <title>Brenneria corticis sp.nov.</title>
        <authorList>
            <person name="Li Y."/>
        </authorList>
    </citation>
    <scope>NUCLEOTIDE SEQUENCE [LARGE SCALE GENOMIC DNA]</scope>
    <source>
        <strain evidence="1 2">LMG 27715</strain>
    </source>
</reference>
<keyword evidence="2" id="KW-1185">Reference proteome</keyword>
<evidence type="ECO:0000313" key="2">
    <source>
        <dbReference type="Proteomes" id="UP000245138"/>
    </source>
</evidence>
<sequence>MTRDVNIEYTETAKSTLSDIAYYLQKVDVKPLPVIEKIINEFEAKVSTFPNGCQIVPELLKIGCDKYRECNTSNGYRVIYSTEQSLITTHVILSQKQDIQQTLFKRLIEI</sequence>
<comment type="caution">
    <text evidence="1">The sequence shown here is derived from an EMBL/GenBank/DDBJ whole genome shotgun (WGS) entry which is preliminary data.</text>
</comment>
<proteinExistence type="predicted"/>
<dbReference type="InterPro" id="IPR035093">
    <property type="entry name" value="RelE/ParE_toxin_dom_sf"/>
</dbReference>
<dbReference type="Gene3D" id="3.30.2310.20">
    <property type="entry name" value="RelE-like"/>
    <property type="match status" value="1"/>
</dbReference>
<accession>A0A2U1TVU9</accession>
<dbReference type="Proteomes" id="UP000245138">
    <property type="component" value="Unassembled WGS sequence"/>
</dbReference>
<dbReference type="EMBL" id="QDKJ01000004">
    <property type="protein sequence ID" value="PWC13499.1"/>
    <property type="molecule type" value="Genomic_DNA"/>
</dbReference>
<protein>
    <submittedName>
        <fullName evidence="1">Plasmid stabilization protein</fullName>
    </submittedName>
</protein>
<dbReference type="OrthoDB" id="6238102at2"/>
<dbReference type="AlphaFoldDB" id="A0A2U1TVU9"/>
<dbReference type="RefSeq" id="WP_109053449.1">
    <property type="nucleotide sequence ID" value="NZ_QDKJ01000004.1"/>
</dbReference>
<organism evidence="1 2">
    <name type="scientific">Brenneria roseae subsp. americana</name>
    <dbReference type="NCBI Taxonomy" id="1508507"/>
    <lineage>
        <taxon>Bacteria</taxon>
        <taxon>Pseudomonadati</taxon>
        <taxon>Pseudomonadota</taxon>
        <taxon>Gammaproteobacteria</taxon>
        <taxon>Enterobacterales</taxon>
        <taxon>Pectobacteriaceae</taxon>
        <taxon>Brenneria</taxon>
    </lineage>
</organism>
<evidence type="ECO:0000313" key="1">
    <source>
        <dbReference type="EMBL" id="PWC13499.1"/>
    </source>
</evidence>